<dbReference type="InterPro" id="IPR036873">
    <property type="entry name" value="Rhodanese-like_dom_sf"/>
</dbReference>
<evidence type="ECO:0000313" key="3">
    <source>
        <dbReference type="Proteomes" id="UP001200741"/>
    </source>
</evidence>
<dbReference type="SUPFAM" id="SSF52821">
    <property type="entry name" value="Rhodanese/Cell cycle control phosphatase"/>
    <property type="match status" value="1"/>
</dbReference>
<protein>
    <submittedName>
        <fullName evidence="2">Rhodanese-like domain-containing protein</fullName>
    </submittedName>
</protein>
<reference evidence="2 3" key="1">
    <citation type="submission" date="2021-12" db="EMBL/GenBank/DDBJ databases">
        <title>Genome seq of P8.</title>
        <authorList>
            <person name="Seo T."/>
        </authorList>
    </citation>
    <scope>NUCLEOTIDE SEQUENCE [LARGE SCALE GENOMIC DNA]</scope>
    <source>
        <strain evidence="2 3">P8</strain>
    </source>
</reference>
<accession>A0ABS8XU78</accession>
<dbReference type="InterPro" id="IPR001763">
    <property type="entry name" value="Rhodanese-like_dom"/>
</dbReference>
<feature type="domain" description="Rhodanese" evidence="1">
    <location>
        <begin position="67"/>
        <end position="155"/>
    </location>
</feature>
<dbReference type="RefSeq" id="WP_233371220.1">
    <property type="nucleotide sequence ID" value="NZ_JAJTWU010000002.1"/>
</dbReference>
<comment type="caution">
    <text evidence="2">The sequence shown here is derived from an EMBL/GenBank/DDBJ whole genome shotgun (WGS) entry which is preliminary data.</text>
</comment>
<proteinExistence type="predicted"/>
<dbReference type="PROSITE" id="PS50206">
    <property type="entry name" value="RHODANESE_3"/>
    <property type="match status" value="1"/>
</dbReference>
<organism evidence="2 3">
    <name type="scientific">Pelomonas cellulosilytica</name>
    <dbReference type="NCBI Taxonomy" id="2906762"/>
    <lineage>
        <taxon>Bacteria</taxon>
        <taxon>Pseudomonadati</taxon>
        <taxon>Pseudomonadota</taxon>
        <taxon>Betaproteobacteria</taxon>
        <taxon>Burkholderiales</taxon>
        <taxon>Sphaerotilaceae</taxon>
        <taxon>Roseateles</taxon>
    </lineage>
</organism>
<dbReference type="Gene3D" id="3.40.250.10">
    <property type="entry name" value="Rhodanese-like domain"/>
    <property type="match status" value="1"/>
</dbReference>
<gene>
    <name evidence="2" type="ORF">LXT13_07430</name>
</gene>
<evidence type="ECO:0000259" key="1">
    <source>
        <dbReference type="PROSITE" id="PS50206"/>
    </source>
</evidence>
<dbReference type="EMBL" id="JAJTWU010000002">
    <property type="protein sequence ID" value="MCE4554278.1"/>
    <property type="molecule type" value="Genomic_DNA"/>
</dbReference>
<name>A0ABS8XU78_9BURK</name>
<keyword evidence="3" id="KW-1185">Reference proteome</keyword>
<dbReference type="Proteomes" id="UP001200741">
    <property type="component" value="Unassembled WGS sequence"/>
</dbReference>
<sequence>MALATTLGTVFAASKPPAGVEDFQPAAAMCRIDDLRSDAAGNAAGVADAVADVGCLLAPAQVAALQEKGNPVVADLRGADAYAVSHLPDAILLSPVELRTKPYWKDRTVVLVGSGKGERQQLQLCSALRAGGHANVYVLRGGMAAWGRDARPEAGRPADLDSRAWLTAGELFIETQDPAALLLVPPSQSAVRTVLGAGQPLDDEVADVQRAEVVVRKALKAVRTAPARVVLVAPRSWSGADLDALARKLLPLPLLAYRDGASAVDEFVRGHRAGLVALARGPKVPRCGL</sequence>
<dbReference type="SMART" id="SM00450">
    <property type="entry name" value="RHOD"/>
    <property type="match status" value="1"/>
</dbReference>
<evidence type="ECO:0000313" key="2">
    <source>
        <dbReference type="EMBL" id="MCE4554278.1"/>
    </source>
</evidence>
<dbReference type="Pfam" id="PF00581">
    <property type="entry name" value="Rhodanese"/>
    <property type="match status" value="1"/>
</dbReference>
<dbReference type="CDD" id="cd00158">
    <property type="entry name" value="RHOD"/>
    <property type="match status" value="1"/>
</dbReference>